<keyword evidence="2" id="KW-1185">Reference proteome</keyword>
<dbReference type="Gene3D" id="3.40.50.150">
    <property type="entry name" value="Vaccinia Virus protein VP39"/>
    <property type="match status" value="1"/>
</dbReference>
<keyword evidence="1" id="KW-0808">Transferase</keyword>
<evidence type="ECO:0000313" key="2">
    <source>
        <dbReference type="Proteomes" id="UP000284006"/>
    </source>
</evidence>
<dbReference type="AlphaFoldDB" id="A0A418Y778"/>
<accession>A0A418Y778</accession>
<dbReference type="Pfam" id="PF13489">
    <property type="entry name" value="Methyltransf_23"/>
    <property type="match status" value="1"/>
</dbReference>
<dbReference type="InterPro" id="IPR029063">
    <property type="entry name" value="SAM-dependent_MTases_sf"/>
</dbReference>
<dbReference type="GO" id="GO:0008168">
    <property type="term" value="F:methyltransferase activity"/>
    <property type="evidence" value="ECO:0007669"/>
    <property type="project" value="UniProtKB-KW"/>
</dbReference>
<keyword evidence="1" id="KW-0489">Methyltransferase</keyword>
<dbReference type="OrthoDB" id="8936324at2"/>
<dbReference type="GO" id="GO:0032259">
    <property type="term" value="P:methylation"/>
    <property type="evidence" value="ECO:0007669"/>
    <property type="project" value="UniProtKB-KW"/>
</dbReference>
<dbReference type="EMBL" id="QYUP01000021">
    <property type="protein sequence ID" value="RJG25803.1"/>
    <property type="molecule type" value="Genomic_DNA"/>
</dbReference>
<evidence type="ECO:0000313" key="1">
    <source>
        <dbReference type="EMBL" id="RJG25803.1"/>
    </source>
</evidence>
<dbReference type="CDD" id="cd02440">
    <property type="entry name" value="AdoMet_MTases"/>
    <property type="match status" value="1"/>
</dbReference>
<reference evidence="1 2" key="1">
    <citation type="submission" date="2018-09" db="EMBL/GenBank/DDBJ databases">
        <authorList>
            <person name="Zhu H."/>
        </authorList>
    </citation>
    <scope>NUCLEOTIDE SEQUENCE [LARGE SCALE GENOMIC DNA]</scope>
    <source>
        <strain evidence="1 2">K1S02-61</strain>
    </source>
</reference>
<protein>
    <submittedName>
        <fullName evidence="1">Methyltransferase domain-containing protein</fullName>
    </submittedName>
</protein>
<gene>
    <name evidence="1" type="ORF">D3872_02560</name>
</gene>
<comment type="caution">
    <text evidence="1">The sequence shown here is derived from an EMBL/GenBank/DDBJ whole genome shotgun (WGS) entry which is preliminary data.</text>
</comment>
<dbReference type="SUPFAM" id="SSF53335">
    <property type="entry name" value="S-adenosyl-L-methionine-dependent methyltransferases"/>
    <property type="match status" value="1"/>
</dbReference>
<sequence length="267" mass="29858">MKVDEKELGVLLDHADKSPHLQWNRKRIISCINFLHANLPLTGRRTLDLGHDVSIGALMAHLGCQLRGNVAPVELNGPEKARDSASFTSPTGEQSNWALDAFDFEGKFPYADATFELITTMEVIEHVASSPRAFIKEIKRVLVPGGHLFIATPNAASWAKIMRQFAHAPTYDSKPYSETFGPRHVMCHVYEYTPWELKDLLMSEGFEITAFQTWDAYDCDPRGIRQAALKFLITAAMVLTGHVRLAALLHRNRGHQMGLIARLKPAA</sequence>
<dbReference type="RefSeq" id="WP_119809334.1">
    <property type="nucleotide sequence ID" value="NZ_QYUP01000021.1"/>
</dbReference>
<name>A0A418Y778_9BURK</name>
<dbReference type="Proteomes" id="UP000284006">
    <property type="component" value="Unassembled WGS sequence"/>
</dbReference>
<organism evidence="1 2">
    <name type="scientific">Massilia cavernae</name>
    <dbReference type="NCBI Taxonomy" id="2320864"/>
    <lineage>
        <taxon>Bacteria</taxon>
        <taxon>Pseudomonadati</taxon>
        <taxon>Pseudomonadota</taxon>
        <taxon>Betaproteobacteria</taxon>
        <taxon>Burkholderiales</taxon>
        <taxon>Oxalobacteraceae</taxon>
        <taxon>Telluria group</taxon>
        <taxon>Massilia</taxon>
    </lineage>
</organism>
<proteinExistence type="predicted"/>